<dbReference type="Proteomes" id="UP000805193">
    <property type="component" value="Unassembled WGS sequence"/>
</dbReference>
<accession>A0AC60Q5I6</accession>
<dbReference type="EMBL" id="JABSTQ010009470">
    <property type="protein sequence ID" value="KAG0428895.1"/>
    <property type="molecule type" value="Genomic_DNA"/>
</dbReference>
<proteinExistence type="predicted"/>
<keyword evidence="2" id="KW-1185">Reference proteome</keyword>
<gene>
    <name evidence="1" type="ORF">HPB47_024168</name>
</gene>
<evidence type="ECO:0000313" key="1">
    <source>
        <dbReference type="EMBL" id="KAG0428895.1"/>
    </source>
</evidence>
<comment type="caution">
    <text evidence="1">The sequence shown here is derived from an EMBL/GenBank/DDBJ whole genome shotgun (WGS) entry which is preliminary data.</text>
</comment>
<name>A0AC60Q5I6_IXOPE</name>
<organism evidence="1 2">
    <name type="scientific">Ixodes persulcatus</name>
    <name type="common">Taiga tick</name>
    <dbReference type="NCBI Taxonomy" id="34615"/>
    <lineage>
        <taxon>Eukaryota</taxon>
        <taxon>Metazoa</taxon>
        <taxon>Ecdysozoa</taxon>
        <taxon>Arthropoda</taxon>
        <taxon>Chelicerata</taxon>
        <taxon>Arachnida</taxon>
        <taxon>Acari</taxon>
        <taxon>Parasitiformes</taxon>
        <taxon>Ixodida</taxon>
        <taxon>Ixodoidea</taxon>
        <taxon>Ixodidae</taxon>
        <taxon>Ixodinae</taxon>
        <taxon>Ixodes</taxon>
    </lineage>
</organism>
<evidence type="ECO:0000313" key="2">
    <source>
        <dbReference type="Proteomes" id="UP000805193"/>
    </source>
</evidence>
<sequence length="76" mass="8466">MILKRAMSATVPAVATLVKFPEKARNNNYDESLCGSRYYEEEGKRWAAIEVVGREEGEEKRMEGDTHGSVKLASSS</sequence>
<protein>
    <submittedName>
        <fullName evidence="1">Uncharacterized protein</fullName>
    </submittedName>
</protein>
<reference evidence="1 2" key="1">
    <citation type="journal article" date="2020" name="Cell">
        <title>Large-Scale Comparative Analyses of Tick Genomes Elucidate Their Genetic Diversity and Vector Capacities.</title>
        <authorList>
            <consortium name="Tick Genome and Microbiome Consortium (TIGMIC)"/>
            <person name="Jia N."/>
            <person name="Wang J."/>
            <person name="Shi W."/>
            <person name="Du L."/>
            <person name="Sun Y."/>
            <person name="Zhan W."/>
            <person name="Jiang J.F."/>
            <person name="Wang Q."/>
            <person name="Zhang B."/>
            <person name="Ji P."/>
            <person name="Bell-Sakyi L."/>
            <person name="Cui X.M."/>
            <person name="Yuan T.T."/>
            <person name="Jiang B.G."/>
            <person name="Yang W.F."/>
            <person name="Lam T.T."/>
            <person name="Chang Q.C."/>
            <person name="Ding S.J."/>
            <person name="Wang X.J."/>
            <person name="Zhu J.G."/>
            <person name="Ruan X.D."/>
            <person name="Zhao L."/>
            <person name="Wei J.T."/>
            <person name="Ye R.Z."/>
            <person name="Que T.C."/>
            <person name="Du C.H."/>
            <person name="Zhou Y.H."/>
            <person name="Cheng J.X."/>
            <person name="Dai P.F."/>
            <person name="Guo W.B."/>
            <person name="Han X.H."/>
            <person name="Huang E.J."/>
            <person name="Li L.F."/>
            <person name="Wei W."/>
            <person name="Gao Y.C."/>
            <person name="Liu J.Z."/>
            <person name="Shao H.Z."/>
            <person name="Wang X."/>
            <person name="Wang C.C."/>
            <person name="Yang T.C."/>
            <person name="Huo Q.B."/>
            <person name="Li W."/>
            <person name="Chen H.Y."/>
            <person name="Chen S.E."/>
            <person name="Zhou L.G."/>
            <person name="Ni X.B."/>
            <person name="Tian J.H."/>
            <person name="Sheng Y."/>
            <person name="Liu T."/>
            <person name="Pan Y.S."/>
            <person name="Xia L.Y."/>
            <person name="Li J."/>
            <person name="Zhao F."/>
            <person name="Cao W.C."/>
        </authorList>
    </citation>
    <scope>NUCLEOTIDE SEQUENCE [LARGE SCALE GENOMIC DNA]</scope>
    <source>
        <strain evidence="1">Iper-2018</strain>
    </source>
</reference>